<name>B6FYH7_PEPHT</name>
<evidence type="ECO:0000313" key="2">
    <source>
        <dbReference type="Proteomes" id="UP000003178"/>
    </source>
</evidence>
<reference evidence="1 2" key="1">
    <citation type="submission" date="2008-09" db="EMBL/GenBank/DDBJ databases">
        <authorList>
            <person name="Fulton L."/>
            <person name="Clifton S."/>
            <person name="Fulton B."/>
            <person name="Xu J."/>
            <person name="Minx P."/>
            <person name="Pepin K.H."/>
            <person name="Johnson M."/>
            <person name="Thiruvilangam P."/>
            <person name="Bhonagiri V."/>
            <person name="Nash W.E."/>
            <person name="Mardis E.R."/>
            <person name="Wilson R.K."/>
        </authorList>
    </citation>
    <scope>NUCLEOTIDE SEQUENCE [LARGE SCALE GENOMIC DNA]</scope>
    <source>
        <strain evidence="1 2">DSM 13275</strain>
    </source>
</reference>
<reference evidence="1 2" key="2">
    <citation type="submission" date="2008-10" db="EMBL/GenBank/DDBJ databases">
        <title>Draft genome sequence of Clostridium hiranonis (DSM 13275).</title>
        <authorList>
            <person name="Sudarsanam P."/>
            <person name="Ley R."/>
            <person name="Guruge J."/>
            <person name="Turnbaugh P.J."/>
            <person name="Mahowald M."/>
            <person name="Liep D."/>
            <person name="Gordon J."/>
        </authorList>
    </citation>
    <scope>NUCLEOTIDE SEQUENCE [LARGE SCALE GENOMIC DNA]</scope>
    <source>
        <strain evidence="1 2">DSM 13275</strain>
    </source>
</reference>
<organism evidence="1 2">
    <name type="scientific">Peptacetobacter hiranonis (strain DSM 13275 / JCM 10541 / KCTC 15199 / TO-931)</name>
    <name type="common">Clostridium hiranonis</name>
    <dbReference type="NCBI Taxonomy" id="500633"/>
    <lineage>
        <taxon>Bacteria</taxon>
        <taxon>Bacillati</taxon>
        <taxon>Bacillota</taxon>
        <taxon>Clostridia</taxon>
        <taxon>Peptostreptococcales</taxon>
        <taxon>Peptostreptococcaceae</taxon>
        <taxon>Peptacetobacter</taxon>
    </lineage>
</organism>
<dbReference type="NCBIfam" id="NF047358">
    <property type="entry name" value="TenpIN"/>
    <property type="match status" value="1"/>
</dbReference>
<comment type="caution">
    <text evidence="1">The sequence shown here is derived from an EMBL/GenBank/DDBJ whole genome shotgun (WGS) entry which is preliminary data.</text>
</comment>
<dbReference type="HOGENOM" id="CLU_104070_2_1_9"/>
<dbReference type="InterPro" id="IPR049929">
    <property type="entry name" value="TenpN-like"/>
</dbReference>
<sequence length="162" mass="19684">MARNKIDFDYQIMLLSDKFFNDYPKDKYPEIILKGKRAFSFFIIETKYDYYIAVPFRSQISHKNAYLFKESRRSKSNKSGIDYSKMIIIRNTEYIDKEAHVDKDEFKEFLDNIDEIVDKSLQYLNGYIKYLSLSDSDKDKRKFERNYRYTSLKYFHKELGLE</sequence>
<dbReference type="Proteomes" id="UP000003178">
    <property type="component" value="Unassembled WGS sequence"/>
</dbReference>
<dbReference type="OrthoDB" id="9803917at2"/>
<evidence type="ECO:0008006" key="3">
    <source>
        <dbReference type="Google" id="ProtNLM"/>
    </source>
</evidence>
<gene>
    <name evidence="1" type="ORF">CLOHIR_00929</name>
</gene>
<protein>
    <recommendedName>
        <fullName evidence="3">Type III toxin-antitoxin system ToxN/AbiQ family toxin</fullName>
    </recommendedName>
</protein>
<keyword evidence="2" id="KW-1185">Reference proteome</keyword>
<proteinExistence type="predicted"/>
<dbReference type="RefSeq" id="WP_006439846.1">
    <property type="nucleotide sequence ID" value="NZ_DS995356.1"/>
</dbReference>
<dbReference type="AlphaFoldDB" id="B6FYH7"/>
<evidence type="ECO:0000313" key="1">
    <source>
        <dbReference type="EMBL" id="EEA85422.1"/>
    </source>
</evidence>
<dbReference type="EMBL" id="ABWP01000038">
    <property type="protein sequence ID" value="EEA85422.1"/>
    <property type="molecule type" value="Genomic_DNA"/>
</dbReference>
<accession>B6FYH7</accession>
<dbReference type="CDD" id="cd17493">
    <property type="entry name" value="toxin_TenpN"/>
    <property type="match status" value="1"/>
</dbReference>
<dbReference type="eggNOG" id="ENOG50334MX">
    <property type="taxonomic scope" value="Bacteria"/>
</dbReference>